<evidence type="ECO:0000313" key="6">
    <source>
        <dbReference type="Ensembl" id="ENSLCNP00005011516.1"/>
    </source>
</evidence>
<gene>
    <name evidence="6" type="primary">CLEC2B</name>
</gene>
<evidence type="ECO:0000256" key="4">
    <source>
        <dbReference type="SAM" id="Phobius"/>
    </source>
</evidence>
<dbReference type="GO" id="GO:0005886">
    <property type="term" value="C:plasma membrane"/>
    <property type="evidence" value="ECO:0007669"/>
    <property type="project" value="UniProtKB-SubCell"/>
</dbReference>
<dbReference type="Ensembl" id="ENSLCNT00005012905.1">
    <property type="protein sequence ID" value="ENSLCNP00005011516.1"/>
    <property type="gene ID" value="ENSLCNG00005007527.1"/>
</dbReference>
<keyword evidence="4" id="KW-0472">Membrane</keyword>
<keyword evidence="4" id="KW-0812">Transmembrane</keyword>
<evidence type="ECO:0000259" key="5">
    <source>
        <dbReference type="PROSITE" id="PS50041"/>
    </source>
</evidence>
<dbReference type="PANTHER" id="PTHR45710">
    <property type="entry name" value="C-TYPE LECTIN DOMAIN-CONTAINING PROTEIN 180"/>
    <property type="match status" value="1"/>
</dbReference>
<dbReference type="CDD" id="cd03593">
    <property type="entry name" value="CLECT_NK_receptors_like"/>
    <property type="match status" value="1"/>
</dbReference>
<dbReference type="InterPro" id="IPR016186">
    <property type="entry name" value="C-type_lectin-like/link_sf"/>
</dbReference>
<reference evidence="6" key="1">
    <citation type="submission" date="2025-08" db="UniProtKB">
        <authorList>
            <consortium name="Ensembl"/>
        </authorList>
    </citation>
    <scope>IDENTIFICATION</scope>
</reference>
<keyword evidence="4" id="KW-1133">Transmembrane helix</keyword>
<feature type="compositionally biased region" description="Polar residues" evidence="3">
    <location>
        <begin position="1"/>
        <end position="17"/>
    </location>
</feature>
<dbReference type="SMART" id="SM00034">
    <property type="entry name" value="CLECT"/>
    <property type="match status" value="1"/>
</dbReference>
<dbReference type="InterPro" id="IPR001304">
    <property type="entry name" value="C-type_lectin-like"/>
</dbReference>
<accession>A0A667G8K8</accession>
<evidence type="ECO:0000313" key="7">
    <source>
        <dbReference type="Proteomes" id="UP000472241"/>
    </source>
</evidence>
<feature type="domain" description="C-type lectin" evidence="5">
    <location>
        <begin position="75"/>
        <end position="178"/>
    </location>
</feature>
<dbReference type="Pfam" id="PF00059">
    <property type="entry name" value="Lectin_C"/>
    <property type="match status" value="1"/>
</dbReference>
<dbReference type="Proteomes" id="UP000472241">
    <property type="component" value="Unplaced"/>
</dbReference>
<feature type="transmembrane region" description="Helical" evidence="4">
    <location>
        <begin position="34"/>
        <end position="58"/>
    </location>
</feature>
<evidence type="ECO:0000256" key="3">
    <source>
        <dbReference type="SAM" id="MobiDB-lite"/>
    </source>
</evidence>
<sequence>MTQSSPVVTQTAGSNQGTDKKKQGIKDKYKMTRLMCILLTILSSTILLLLLLLISLMATQCPRTHHFCPDDWIGFQKKCYYFSKEEGDWNSSRHDCITRGADLTIIDTTKEMDFLKRYKCTADHWIGLEITENQTLQWVNGTMSKIWFPVRGNEKCAYLDNDGAATARCYTDRKWICRMQMH</sequence>
<keyword evidence="7" id="KW-1185">Reference proteome</keyword>
<evidence type="ECO:0000256" key="1">
    <source>
        <dbReference type="ARBA" id="ARBA00004401"/>
    </source>
</evidence>
<dbReference type="SUPFAM" id="SSF56436">
    <property type="entry name" value="C-type lectin-like"/>
    <property type="match status" value="1"/>
</dbReference>
<reference evidence="6" key="2">
    <citation type="submission" date="2025-09" db="UniProtKB">
        <authorList>
            <consortium name="Ensembl"/>
        </authorList>
    </citation>
    <scope>IDENTIFICATION</scope>
</reference>
<dbReference type="InterPro" id="IPR033992">
    <property type="entry name" value="NKR-like_CTLD"/>
</dbReference>
<evidence type="ECO:0000256" key="2">
    <source>
        <dbReference type="ARBA" id="ARBA00022734"/>
    </source>
</evidence>
<dbReference type="AlphaFoldDB" id="A0A667G8K8"/>
<feature type="region of interest" description="Disordered" evidence="3">
    <location>
        <begin position="1"/>
        <end position="21"/>
    </location>
</feature>
<dbReference type="GeneID" id="115518258"/>
<keyword evidence="2" id="KW-0430">Lectin</keyword>
<name>A0A667G8K8_LYNCA</name>
<dbReference type="PANTHER" id="PTHR45710:SF15">
    <property type="entry name" value="C-TYPE LECTIN DOMAIN FAMILY 2 MEMBER B"/>
    <property type="match status" value="1"/>
</dbReference>
<protein>
    <submittedName>
        <fullName evidence="6">C-type lectin domain family 2 member B</fullName>
    </submittedName>
</protein>
<dbReference type="PROSITE" id="PS50041">
    <property type="entry name" value="C_TYPE_LECTIN_2"/>
    <property type="match status" value="1"/>
</dbReference>
<comment type="subcellular location">
    <subcellularLocation>
        <location evidence="1">Cell membrane</location>
        <topology evidence="1">Single-pass type II membrane protein</topology>
    </subcellularLocation>
</comment>
<dbReference type="InterPro" id="IPR016187">
    <property type="entry name" value="CTDL_fold"/>
</dbReference>
<dbReference type="GO" id="GO:0030246">
    <property type="term" value="F:carbohydrate binding"/>
    <property type="evidence" value="ECO:0007669"/>
    <property type="project" value="UniProtKB-KW"/>
</dbReference>
<dbReference type="CTD" id="9976"/>
<dbReference type="RefSeq" id="XP_030177525.1">
    <property type="nucleotide sequence ID" value="XM_030321665.1"/>
</dbReference>
<organism evidence="6 7">
    <name type="scientific">Lynx canadensis</name>
    <name type="common">Canada lynx</name>
    <name type="synonym">Felis canadensis</name>
    <dbReference type="NCBI Taxonomy" id="61383"/>
    <lineage>
        <taxon>Eukaryota</taxon>
        <taxon>Metazoa</taxon>
        <taxon>Chordata</taxon>
        <taxon>Craniata</taxon>
        <taxon>Vertebrata</taxon>
        <taxon>Euteleostomi</taxon>
        <taxon>Mammalia</taxon>
        <taxon>Eutheria</taxon>
        <taxon>Laurasiatheria</taxon>
        <taxon>Carnivora</taxon>
        <taxon>Feliformia</taxon>
        <taxon>Felidae</taxon>
        <taxon>Felinae</taxon>
        <taxon>Lynx</taxon>
    </lineage>
</organism>
<proteinExistence type="predicted"/>
<dbReference type="Gene3D" id="3.10.100.10">
    <property type="entry name" value="Mannose-Binding Protein A, subunit A"/>
    <property type="match status" value="1"/>
</dbReference>
<dbReference type="InterPro" id="IPR050828">
    <property type="entry name" value="C-type_lectin/matrix_domain"/>
</dbReference>